<dbReference type="GO" id="GO:0005509">
    <property type="term" value="F:calcium ion binding"/>
    <property type="evidence" value="ECO:0007669"/>
    <property type="project" value="InterPro"/>
</dbReference>
<feature type="domain" description="EF-hand" evidence="1">
    <location>
        <begin position="57"/>
        <end position="92"/>
    </location>
</feature>
<dbReference type="Pfam" id="PF13499">
    <property type="entry name" value="EF-hand_7"/>
    <property type="match status" value="1"/>
</dbReference>
<dbReference type="SMART" id="SM00054">
    <property type="entry name" value="EFh"/>
    <property type="match status" value="4"/>
</dbReference>
<dbReference type="InterPro" id="IPR011992">
    <property type="entry name" value="EF-hand-dom_pair"/>
</dbReference>
<dbReference type="PROSITE" id="PS00018">
    <property type="entry name" value="EF_HAND_1"/>
    <property type="match status" value="3"/>
</dbReference>
<dbReference type="Proteomes" id="UP000277671">
    <property type="component" value="Unassembled WGS sequence"/>
</dbReference>
<name>A0A495JDQ4_9ACTN</name>
<dbReference type="OrthoDB" id="3377852at2"/>
<evidence type="ECO:0000313" key="2">
    <source>
        <dbReference type="EMBL" id="RKR86861.1"/>
    </source>
</evidence>
<evidence type="ECO:0000313" key="3">
    <source>
        <dbReference type="Proteomes" id="UP000277671"/>
    </source>
</evidence>
<dbReference type="EMBL" id="RBKT01000001">
    <property type="protein sequence ID" value="RKR86861.1"/>
    <property type="molecule type" value="Genomic_DNA"/>
</dbReference>
<dbReference type="InterPro" id="IPR002048">
    <property type="entry name" value="EF_hand_dom"/>
</dbReference>
<proteinExistence type="predicted"/>
<dbReference type="PROSITE" id="PS50222">
    <property type="entry name" value="EF_HAND_2"/>
    <property type="match status" value="3"/>
</dbReference>
<keyword evidence="3" id="KW-1185">Reference proteome</keyword>
<dbReference type="Pfam" id="PF13202">
    <property type="entry name" value="EF-hand_5"/>
    <property type="match status" value="1"/>
</dbReference>
<reference evidence="2 3" key="1">
    <citation type="submission" date="2018-10" db="EMBL/GenBank/DDBJ databases">
        <title>Sequencing the genomes of 1000 actinobacteria strains.</title>
        <authorList>
            <person name="Klenk H.-P."/>
        </authorList>
    </citation>
    <scope>NUCLEOTIDE SEQUENCE [LARGE SCALE GENOMIC DNA]</scope>
    <source>
        <strain evidence="2 3">DSM 45175</strain>
    </source>
</reference>
<protein>
    <submittedName>
        <fullName evidence="2">EF hand domain-containing protein</fullName>
    </submittedName>
</protein>
<sequence>MDISPFLDRKLARRFATYDTNGDGYVGGEDFARSAVRMAEEFGHLADSPARQRLEELADQIWRHLADVADTDTDGQVSETEYKAAFAAGLLETPASFDAGYLPFLDAIMAIADTDGDGLLTSDEYVRWTGSLMNLPEFDARDVFQRLDADGDHQVSTRDLLEAIREFYFSEDPDSAGSWLLGPLPASYPVR</sequence>
<dbReference type="AlphaFoldDB" id="A0A495JDQ4"/>
<dbReference type="Gene3D" id="1.10.238.10">
    <property type="entry name" value="EF-hand"/>
    <property type="match status" value="1"/>
</dbReference>
<feature type="domain" description="EF-hand" evidence="1">
    <location>
        <begin position="6"/>
        <end position="41"/>
    </location>
</feature>
<dbReference type="SUPFAM" id="SSF47473">
    <property type="entry name" value="EF-hand"/>
    <property type="match status" value="1"/>
</dbReference>
<evidence type="ECO:0000259" key="1">
    <source>
        <dbReference type="PROSITE" id="PS50222"/>
    </source>
</evidence>
<dbReference type="RefSeq" id="WP_121155219.1">
    <property type="nucleotide sequence ID" value="NZ_RBKT01000001.1"/>
</dbReference>
<accession>A0A495JDQ4</accession>
<organism evidence="2 3">
    <name type="scientific">Micromonospora pisi</name>
    <dbReference type="NCBI Taxonomy" id="589240"/>
    <lineage>
        <taxon>Bacteria</taxon>
        <taxon>Bacillati</taxon>
        <taxon>Actinomycetota</taxon>
        <taxon>Actinomycetes</taxon>
        <taxon>Micromonosporales</taxon>
        <taxon>Micromonosporaceae</taxon>
        <taxon>Micromonospora</taxon>
    </lineage>
</organism>
<feature type="domain" description="EF-hand" evidence="1">
    <location>
        <begin position="135"/>
        <end position="170"/>
    </location>
</feature>
<dbReference type="InterPro" id="IPR018247">
    <property type="entry name" value="EF_Hand_1_Ca_BS"/>
</dbReference>
<comment type="caution">
    <text evidence="2">The sequence shown here is derived from an EMBL/GenBank/DDBJ whole genome shotgun (WGS) entry which is preliminary data.</text>
</comment>
<gene>
    <name evidence="2" type="ORF">BDK92_1129</name>
</gene>